<dbReference type="PIRSF" id="PIRSF011484">
    <property type="entry name" value="YaeQ"/>
    <property type="match status" value="1"/>
</dbReference>
<dbReference type="PANTHER" id="PTHR38784">
    <property type="entry name" value="SUCROSE PHOSPHORYLASE"/>
    <property type="match status" value="1"/>
</dbReference>
<dbReference type="CDD" id="cd22368">
    <property type="entry name" value="YaeQ-like"/>
    <property type="match status" value="1"/>
</dbReference>
<dbReference type="Gene3D" id="3.10.640.10">
    <property type="entry name" value="Restriction endonuclease-like alpha-beta roll domain"/>
    <property type="match status" value="1"/>
</dbReference>
<organism evidence="1 2">
    <name type="scientific">Pseudaquabacterium inlustre</name>
    <dbReference type="NCBI Taxonomy" id="2984192"/>
    <lineage>
        <taxon>Bacteria</taxon>
        <taxon>Pseudomonadati</taxon>
        <taxon>Pseudomonadota</taxon>
        <taxon>Betaproteobacteria</taxon>
        <taxon>Burkholderiales</taxon>
        <taxon>Sphaerotilaceae</taxon>
        <taxon>Pseudaquabacterium</taxon>
    </lineage>
</organism>
<dbReference type="RefSeq" id="WP_341412054.1">
    <property type="nucleotide sequence ID" value="NZ_JBBUTH010000009.1"/>
</dbReference>
<evidence type="ECO:0000313" key="1">
    <source>
        <dbReference type="EMBL" id="MEK8052343.1"/>
    </source>
</evidence>
<name>A0ABU9CKK5_9BURK</name>
<keyword evidence="2" id="KW-1185">Reference proteome</keyword>
<dbReference type="InterPro" id="IPR011335">
    <property type="entry name" value="Restrct_endonuc-II-like"/>
</dbReference>
<dbReference type="InterPro" id="IPR038590">
    <property type="entry name" value="YaeQ_sf"/>
</dbReference>
<dbReference type="Pfam" id="PF07152">
    <property type="entry name" value="YaeQ"/>
    <property type="match status" value="1"/>
</dbReference>
<accession>A0ABU9CKK5</accession>
<evidence type="ECO:0000313" key="2">
    <source>
        <dbReference type="Proteomes" id="UP001365405"/>
    </source>
</evidence>
<gene>
    <name evidence="1" type="ORF">AACH10_18975</name>
</gene>
<dbReference type="Proteomes" id="UP001365405">
    <property type="component" value="Unassembled WGS sequence"/>
</dbReference>
<dbReference type="InterPro" id="IPR009822">
    <property type="entry name" value="YaeQ"/>
</dbReference>
<dbReference type="SUPFAM" id="SSF52980">
    <property type="entry name" value="Restriction endonuclease-like"/>
    <property type="match status" value="1"/>
</dbReference>
<proteinExistence type="predicted"/>
<sequence length="186" mass="20672">MALKSTIYKATLQLSDMDRHVYGEHALTLALHPSETEERLMVRVLAFALNLPADDLNGTLQFARGLSDTDEPDLWQKDLSDQLIQWIEVGQPDERRLAKACGRAERVAIYAYASSTPIWFAGIANKITRLGNLKVWQIPAEQSQALAALASRAMRLTVTVQDGHVYVSDDSRNVEISPQPLWGADA</sequence>
<protein>
    <submittedName>
        <fullName evidence="1">YaeQ family protein</fullName>
    </submittedName>
</protein>
<comment type="caution">
    <text evidence="1">The sequence shown here is derived from an EMBL/GenBank/DDBJ whole genome shotgun (WGS) entry which is preliminary data.</text>
</comment>
<dbReference type="SMART" id="SM01322">
    <property type="entry name" value="YaeQ"/>
    <property type="match status" value="1"/>
</dbReference>
<reference evidence="1 2" key="1">
    <citation type="submission" date="2024-04" db="EMBL/GenBank/DDBJ databases">
        <title>Novel species of the genus Ideonella isolated from streams.</title>
        <authorList>
            <person name="Lu H."/>
        </authorList>
    </citation>
    <scope>NUCLEOTIDE SEQUENCE [LARGE SCALE GENOMIC DNA]</scope>
    <source>
        <strain evidence="1 2">DXS22W</strain>
    </source>
</reference>
<dbReference type="EMBL" id="JBBUTH010000009">
    <property type="protein sequence ID" value="MEK8052343.1"/>
    <property type="molecule type" value="Genomic_DNA"/>
</dbReference>
<dbReference type="PANTHER" id="PTHR38784:SF1">
    <property type="entry name" value="SUCROSE PHOSPHORYLASE"/>
    <property type="match status" value="1"/>
</dbReference>